<evidence type="ECO:0000313" key="3">
    <source>
        <dbReference type="EMBL" id="GAH39813.1"/>
    </source>
</evidence>
<dbReference type="PROSITE" id="PS50005">
    <property type="entry name" value="TPR"/>
    <property type="match status" value="1"/>
</dbReference>
<dbReference type="AlphaFoldDB" id="X1H3F7"/>
<dbReference type="SMART" id="SM00028">
    <property type="entry name" value="TPR"/>
    <property type="match status" value="3"/>
</dbReference>
<name>X1H3F7_9ZZZZ</name>
<keyword evidence="1" id="KW-0677">Repeat</keyword>
<keyword evidence="2" id="KW-0802">TPR repeat</keyword>
<dbReference type="Pfam" id="PF07719">
    <property type="entry name" value="TPR_2"/>
    <property type="match status" value="1"/>
</dbReference>
<gene>
    <name evidence="3" type="ORF">S03H2_13789</name>
</gene>
<dbReference type="InterPro" id="IPR011990">
    <property type="entry name" value="TPR-like_helical_dom_sf"/>
</dbReference>
<protein>
    <recommendedName>
        <fullName evidence="4">Tetratricopeptide repeat protein</fullName>
    </recommendedName>
</protein>
<dbReference type="EMBL" id="BARU01006994">
    <property type="protein sequence ID" value="GAH39813.1"/>
    <property type="molecule type" value="Genomic_DNA"/>
</dbReference>
<dbReference type="Gene3D" id="1.25.40.10">
    <property type="entry name" value="Tetratricopeptide repeat domain"/>
    <property type="match status" value="2"/>
</dbReference>
<dbReference type="InterPro" id="IPR013105">
    <property type="entry name" value="TPR_2"/>
</dbReference>
<dbReference type="SUPFAM" id="SSF48452">
    <property type="entry name" value="TPR-like"/>
    <property type="match status" value="1"/>
</dbReference>
<evidence type="ECO:0000256" key="2">
    <source>
        <dbReference type="ARBA" id="ARBA00022803"/>
    </source>
</evidence>
<proteinExistence type="predicted"/>
<comment type="caution">
    <text evidence="3">The sequence shown here is derived from an EMBL/GenBank/DDBJ whole genome shotgun (WGS) entry which is preliminary data.</text>
</comment>
<evidence type="ECO:0000256" key="1">
    <source>
        <dbReference type="ARBA" id="ARBA00022737"/>
    </source>
</evidence>
<dbReference type="Pfam" id="PF13181">
    <property type="entry name" value="TPR_8"/>
    <property type="match status" value="2"/>
</dbReference>
<sequence>MGDVKSHNIRWGIFLLIPALLVSLLYSPSTSFADTVTASICKEAREYFKRAQKAFEAGNYQTSAEYFRKVLELEPDLTVAQEWLDTCLIQVAYDEGVKLANWFEYELAVDKFKEALEIDNTLMEIHDWLAFCYVNLGMDQEAIEEYRMVTELKPTVDNLVNLGITQYRLGYLEESEVSLRKALELDA</sequence>
<reference evidence="3" key="1">
    <citation type="journal article" date="2014" name="Front. Microbiol.">
        <title>High frequency of phylogenetically diverse reductive dehalogenase-homologous genes in deep subseafloor sedimentary metagenomes.</title>
        <authorList>
            <person name="Kawai M."/>
            <person name="Futagami T."/>
            <person name="Toyoda A."/>
            <person name="Takaki Y."/>
            <person name="Nishi S."/>
            <person name="Hori S."/>
            <person name="Arai W."/>
            <person name="Tsubouchi T."/>
            <person name="Morono Y."/>
            <person name="Uchiyama I."/>
            <person name="Ito T."/>
            <person name="Fujiyama A."/>
            <person name="Inagaki F."/>
            <person name="Takami H."/>
        </authorList>
    </citation>
    <scope>NUCLEOTIDE SEQUENCE</scope>
    <source>
        <strain evidence="3">Expedition CK06-06</strain>
    </source>
</reference>
<feature type="non-terminal residue" evidence="3">
    <location>
        <position position="187"/>
    </location>
</feature>
<evidence type="ECO:0008006" key="4">
    <source>
        <dbReference type="Google" id="ProtNLM"/>
    </source>
</evidence>
<dbReference type="InterPro" id="IPR019734">
    <property type="entry name" value="TPR_rpt"/>
</dbReference>
<accession>X1H3F7</accession>
<organism evidence="3">
    <name type="scientific">marine sediment metagenome</name>
    <dbReference type="NCBI Taxonomy" id="412755"/>
    <lineage>
        <taxon>unclassified sequences</taxon>
        <taxon>metagenomes</taxon>
        <taxon>ecological metagenomes</taxon>
    </lineage>
</organism>
<dbReference type="PROSITE" id="PS50293">
    <property type="entry name" value="TPR_REGION"/>
    <property type="match status" value="1"/>
</dbReference>